<protein>
    <submittedName>
        <fullName evidence="1">Uncharacterized protein</fullName>
    </submittedName>
</protein>
<evidence type="ECO:0000313" key="2">
    <source>
        <dbReference type="Proteomes" id="UP000824366"/>
    </source>
</evidence>
<keyword evidence="2" id="KW-1185">Reference proteome</keyword>
<proteinExistence type="predicted"/>
<sequence length="37" mass="4034">MLSQSGSHRAKATAEHIAHMRTGIGLTSIWDDLKSLL</sequence>
<dbReference type="EMBL" id="AP024238">
    <property type="protein sequence ID" value="BCO26189.1"/>
    <property type="molecule type" value="Genomic_DNA"/>
</dbReference>
<accession>A0ABN6D2D6</accession>
<organism evidence="1 2">
    <name type="scientific">Rhodoferax lithotrophicus</name>
    <dbReference type="NCBI Taxonomy" id="2798804"/>
    <lineage>
        <taxon>Bacteria</taxon>
        <taxon>Pseudomonadati</taxon>
        <taxon>Pseudomonadota</taxon>
        <taxon>Betaproteobacteria</taxon>
        <taxon>Burkholderiales</taxon>
        <taxon>Comamonadaceae</taxon>
        <taxon>Rhodoferax</taxon>
    </lineage>
</organism>
<reference evidence="1 2" key="1">
    <citation type="journal article" date="2021" name="Microbiol. Spectr.">
        <title>A Single Bacterium Capable of Oxidation and Reduction of Iron at Circumneutral pH.</title>
        <authorList>
            <person name="Kato S."/>
            <person name="Ohkuma M."/>
        </authorList>
    </citation>
    <scope>NUCLEOTIDE SEQUENCE [LARGE SCALE GENOMIC DNA]</scope>
    <source>
        <strain evidence="1 2">MIZ03</strain>
    </source>
</reference>
<dbReference type="Proteomes" id="UP000824366">
    <property type="component" value="Chromosome"/>
</dbReference>
<evidence type="ECO:0000313" key="1">
    <source>
        <dbReference type="EMBL" id="BCO26189.1"/>
    </source>
</evidence>
<gene>
    <name evidence="1" type="ORF">MIZ03_1069</name>
</gene>
<name>A0ABN6D2D6_9BURK</name>